<gene>
    <name evidence="2" type="ORF">SISSUDRAFT_1027949</name>
</gene>
<dbReference type="PANTHER" id="PTHR46579:SF1">
    <property type="entry name" value="F5_8 TYPE C DOMAIN-CONTAINING PROTEIN"/>
    <property type="match status" value="1"/>
</dbReference>
<evidence type="ECO:0000313" key="2">
    <source>
        <dbReference type="EMBL" id="KZT33096.1"/>
    </source>
</evidence>
<dbReference type="OrthoDB" id="3248986at2759"/>
<dbReference type="STRING" id="1314776.A0A165YCG8"/>
<name>A0A165YCG8_9AGAM</name>
<evidence type="ECO:0000313" key="3">
    <source>
        <dbReference type="Proteomes" id="UP000076798"/>
    </source>
</evidence>
<evidence type="ECO:0008006" key="4">
    <source>
        <dbReference type="Google" id="ProtNLM"/>
    </source>
</evidence>
<dbReference type="AlphaFoldDB" id="A0A165YCG8"/>
<dbReference type="EMBL" id="KV428267">
    <property type="protein sequence ID" value="KZT33096.1"/>
    <property type="molecule type" value="Genomic_DNA"/>
</dbReference>
<evidence type="ECO:0000256" key="1">
    <source>
        <dbReference type="SAM" id="MobiDB-lite"/>
    </source>
</evidence>
<proteinExistence type="predicted"/>
<dbReference type="Proteomes" id="UP000076798">
    <property type="component" value="Unassembled WGS sequence"/>
</dbReference>
<organism evidence="2 3">
    <name type="scientific">Sistotremastrum suecicum HHB10207 ss-3</name>
    <dbReference type="NCBI Taxonomy" id="1314776"/>
    <lineage>
        <taxon>Eukaryota</taxon>
        <taxon>Fungi</taxon>
        <taxon>Dikarya</taxon>
        <taxon>Basidiomycota</taxon>
        <taxon>Agaricomycotina</taxon>
        <taxon>Agaricomycetes</taxon>
        <taxon>Sistotremastrales</taxon>
        <taxon>Sistotremastraceae</taxon>
        <taxon>Sistotremastrum</taxon>
    </lineage>
</organism>
<reference evidence="2 3" key="1">
    <citation type="journal article" date="2016" name="Mol. Biol. Evol.">
        <title>Comparative Genomics of Early-Diverging Mushroom-Forming Fungi Provides Insights into the Origins of Lignocellulose Decay Capabilities.</title>
        <authorList>
            <person name="Nagy L.G."/>
            <person name="Riley R."/>
            <person name="Tritt A."/>
            <person name="Adam C."/>
            <person name="Daum C."/>
            <person name="Floudas D."/>
            <person name="Sun H."/>
            <person name="Yadav J.S."/>
            <person name="Pangilinan J."/>
            <person name="Larsson K.H."/>
            <person name="Matsuura K."/>
            <person name="Barry K."/>
            <person name="Labutti K."/>
            <person name="Kuo R."/>
            <person name="Ohm R.A."/>
            <person name="Bhattacharya S.S."/>
            <person name="Shirouzu T."/>
            <person name="Yoshinaga Y."/>
            <person name="Martin F.M."/>
            <person name="Grigoriev I.V."/>
            <person name="Hibbett D.S."/>
        </authorList>
    </citation>
    <scope>NUCLEOTIDE SEQUENCE [LARGE SCALE GENOMIC DNA]</scope>
    <source>
        <strain evidence="2 3">HHB10207 ss-3</strain>
    </source>
</reference>
<accession>A0A165YCG8</accession>
<dbReference type="PANTHER" id="PTHR46579">
    <property type="entry name" value="F5/8 TYPE C DOMAIN-CONTAINING PROTEIN-RELATED"/>
    <property type="match status" value="1"/>
</dbReference>
<keyword evidence="3" id="KW-1185">Reference proteome</keyword>
<feature type="region of interest" description="Disordered" evidence="1">
    <location>
        <begin position="21"/>
        <end position="49"/>
    </location>
</feature>
<feature type="compositionally biased region" description="Acidic residues" evidence="1">
    <location>
        <begin position="35"/>
        <end position="46"/>
    </location>
</feature>
<protein>
    <recommendedName>
        <fullName evidence="4">DUF4218 domain-containing protein</fullName>
    </recommendedName>
</protein>
<sequence>MTRKALVEFLLLTAEESEAGSDYAFYEEDNHSQSEYDDDDDDDDEPAERVRGTGILGRDVLAAVWHDIDKTSLPSWITRAPARVGSSKVGKLSADQWRITCTIHLPITLIRLWGSLNPDDRQHQLLENFLDLVQVTKLCYSRKTSRATGKQITRLLHRYLVKMRELFPEVSITPYQHLCLHLEYFLQRFGPTHSWRCFAFERANYILQRINTNSKFGLSGLISHGCTTLTHLI</sequence>